<gene>
    <name evidence="2" type="ORF">LSINAPIS_LOCUS5826</name>
</gene>
<dbReference type="Pfam" id="PF23321">
    <property type="entry name" value="R1_ABCA1"/>
    <property type="match status" value="1"/>
</dbReference>
<dbReference type="InterPro" id="IPR026082">
    <property type="entry name" value="ABCA"/>
</dbReference>
<protein>
    <recommendedName>
        <fullName evidence="1">ABCA1-4-like C-terminal R2 regulatory domain-containing protein</fullName>
    </recommendedName>
</protein>
<reference evidence="2 3" key="1">
    <citation type="submission" date="2017-07" db="EMBL/GenBank/DDBJ databases">
        <authorList>
            <person name="Talla V."/>
            <person name="Backstrom N."/>
        </authorList>
    </citation>
    <scope>NUCLEOTIDE SEQUENCE [LARGE SCALE GENOMIC DNA]</scope>
</reference>
<dbReference type="PANTHER" id="PTHR19229:SF250">
    <property type="entry name" value="ABC TRANSPORTER DOMAIN-CONTAINING PROTEIN-RELATED"/>
    <property type="match status" value="1"/>
</dbReference>
<dbReference type="AlphaFoldDB" id="A0A5E4Q9M6"/>
<evidence type="ECO:0000313" key="2">
    <source>
        <dbReference type="EMBL" id="VVC93687.1"/>
    </source>
</evidence>
<evidence type="ECO:0000259" key="1">
    <source>
        <dbReference type="Pfam" id="PF23321"/>
    </source>
</evidence>
<dbReference type="GO" id="GO:0140359">
    <property type="term" value="F:ABC-type transporter activity"/>
    <property type="evidence" value="ECO:0007669"/>
    <property type="project" value="InterPro"/>
</dbReference>
<sequence length="116" mass="13614">MVNGRLYCLGPLQHLKNKFSQGYTLIVKCKDVPARSTEVANIKQFILDNFKEARHIESYMGISTFYILDSSLLWWEIFSTMEEACKQYPIEDYSVSQTTLEQVFLRFSRMQSRPDV</sequence>
<dbReference type="InterPro" id="IPR056264">
    <property type="entry name" value="R2_ABCA1-4-like"/>
</dbReference>
<dbReference type="PANTHER" id="PTHR19229">
    <property type="entry name" value="ATP-BINDING CASSETTE TRANSPORTER SUBFAMILY A ABCA"/>
    <property type="match status" value="1"/>
</dbReference>
<proteinExistence type="predicted"/>
<feature type="domain" description="ABCA1-4-like C-terminal R2 regulatory" evidence="1">
    <location>
        <begin position="21"/>
        <end position="97"/>
    </location>
</feature>
<dbReference type="Proteomes" id="UP000324832">
    <property type="component" value="Unassembled WGS sequence"/>
</dbReference>
<dbReference type="GO" id="GO:0005319">
    <property type="term" value="F:lipid transporter activity"/>
    <property type="evidence" value="ECO:0007669"/>
    <property type="project" value="TreeGrafter"/>
</dbReference>
<organism evidence="2 3">
    <name type="scientific">Leptidea sinapis</name>
    <dbReference type="NCBI Taxonomy" id="189913"/>
    <lineage>
        <taxon>Eukaryota</taxon>
        <taxon>Metazoa</taxon>
        <taxon>Ecdysozoa</taxon>
        <taxon>Arthropoda</taxon>
        <taxon>Hexapoda</taxon>
        <taxon>Insecta</taxon>
        <taxon>Pterygota</taxon>
        <taxon>Neoptera</taxon>
        <taxon>Endopterygota</taxon>
        <taxon>Lepidoptera</taxon>
        <taxon>Glossata</taxon>
        <taxon>Ditrysia</taxon>
        <taxon>Papilionoidea</taxon>
        <taxon>Pieridae</taxon>
        <taxon>Dismorphiinae</taxon>
        <taxon>Leptidea</taxon>
    </lineage>
</organism>
<dbReference type="GO" id="GO:0016020">
    <property type="term" value="C:membrane"/>
    <property type="evidence" value="ECO:0007669"/>
    <property type="project" value="InterPro"/>
</dbReference>
<dbReference type="EMBL" id="FZQP02001748">
    <property type="protein sequence ID" value="VVC93687.1"/>
    <property type="molecule type" value="Genomic_DNA"/>
</dbReference>
<keyword evidence="3" id="KW-1185">Reference proteome</keyword>
<evidence type="ECO:0000313" key="3">
    <source>
        <dbReference type="Proteomes" id="UP000324832"/>
    </source>
</evidence>
<name>A0A5E4Q9M6_9NEOP</name>
<accession>A0A5E4Q9M6</accession>